<dbReference type="RefSeq" id="WP_086950130.1">
    <property type="nucleotide sequence ID" value="NZ_FWFD01000002.1"/>
</dbReference>
<keyword evidence="1" id="KW-0472">Membrane</keyword>
<dbReference type="Pfam" id="PF06041">
    <property type="entry name" value="DUF924"/>
    <property type="match status" value="1"/>
</dbReference>
<dbReference type="Proteomes" id="UP000195918">
    <property type="component" value="Unassembled WGS sequence"/>
</dbReference>
<name>A0A1X6WJL1_9ENTE</name>
<reference evidence="2" key="1">
    <citation type="submission" date="2017-02" db="EMBL/GenBank/DDBJ databases">
        <authorList>
            <person name="Dridi B."/>
        </authorList>
    </citation>
    <scope>NUCLEOTIDE SEQUENCE [LARGE SCALE GENOMIC DNA]</scope>
    <source>
        <strain evidence="2">bH819</strain>
    </source>
</reference>
<protein>
    <submittedName>
        <fullName evidence="1">Putative transmembrane protein</fullName>
    </submittedName>
</protein>
<keyword evidence="1" id="KW-0812">Transmembrane</keyword>
<dbReference type="Gene3D" id="1.25.40.10">
    <property type="entry name" value="Tetratricopeptide repeat domain"/>
    <property type="match status" value="1"/>
</dbReference>
<dbReference type="EMBL" id="FWFD01000002">
    <property type="protein sequence ID" value="SLM84464.1"/>
    <property type="molecule type" value="Genomic_DNA"/>
</dbReference>
<organism evidence="1 2">
    <name type="scientific">Vagococcus fluvialis bH819</name>
    <dbReference type="NCBI Taxonomy" id="1255619"/>
    <lineage>
        <taxon>Bacteria</taxon>
        <taxon>Bacillati</taxon>
        <taxon>Bacillota</taxon>
        <taxon>Bacilli</taxon>
        <taxon>Lactobacillales</taxon>
        <taxon>Enterococcaceae</taxon>
        <taxon>Vagococcus</taxon>
    </lineage>
</organism>
<proteinExistence type="predicted"/>
<gene>
    <name evidence="1" type="ORF">FM121_00125</name>
</gene>
<dbReference type="Gene3D" id="1.20.58.320">
    <property type="entry name" value="TPR-like"/>
    <property type="match status" value="1"/>
</dbReference>
<sequence>MNYQDILDFWFKEATPEQHFKKDDAFDALIKERFLELHTKVAQGEYAKWRQTIHGRLAEVIVLDQFSRNLFRGEKESFAFDGMALVLAQEAIATGKLDQLTVNERGFLYMPFMHSESVKIHEEALSLFSEEGLENQLDFEERHFEIIKRFSRYPHRNESLQRVSTLEEIAFLKEPGSSF</sequence>
<evidence type="ECO:0000313" key="2">
    <source>
        <dbReference type="Proteomes" id="UP000195918"/>
    </source>
</evidence>
<dbReference type="InterPro" id="IPR011990">
    <property type="entry name" value="TPR-like_helical_dom_sf"/>
</dbReference>
<accession>A0A1X6WJL1</accession>
<dbReference type="OrthoDB" id="7593450at2"/>
<dbReference type="SUPFAM" id="SSF48452">
    <property type="entry name" value="TPR-like"/>
    <property type="match status" value="1"/>
</dbReference>
<keyword evidence="2" id="KW-1185">Reference proteome</keyword>
<dbReference type="InterPro" id="IPR010323">
    <property type="entry name" value="DUF924"/>
</dbReference>
<evidence type="ECO:0000313" key="1">
    <source>
        <dbReference type="EMBL" id="SLM84464.1"/>
    </source>
</evidence>
<dbReference type="AlphaFoldDB" id="A0A1X6WJL1"/>